<dbReference type="SUPFAM" id="SSF49899">
    <property type="entry name" value="Concanavalin A-like lectins/glucanases"/>
    <property type="match status" value="1"/>
</dbReference>
<evidence type="ECO:0000256" key="2">
    <source>
        <dbReference type="ARBA" id="ARBA00022771"/>
    </source>
</evidence>
<dbReference type="GO" id="GO:0051603">
    <property type="term" value="P:proteolysis involved in protein catabolic process"/>
    <property type="evidence" value="ECO:0007669"/>
    <property type="project" value="TreeGrafter"/>
</dbReference>
<dbReference type="GO" id="GO:0005737">
    <property type="term" value="C:cytoplasm"/>
    <property type="evidence" value="ECO:0007669"/>
    <property type="project" value="TreeGrafter"/>
</dbReference>
<organism evidence="5 6">
    <name type="scientific">Rotaria socialis</name>
    <dbReference type="NCBI Taxonomy" id="392032"/>
    <lineage>
        <taxon>Eukaryota</taxon>
        <taxon>Metazoa</taxon>
        <taxon>Spiralia</taxon>
        <taxon>Gnathifera</taxon>
        <taxon>Rotifera</taxon>
        <taxon>Eurotatoria</taxon>
        <taxon>Bdelloidea</taxon>
        <taxon>Philodinida</taxon>
        <taxon>Philodinidae</taxon>
        <taxon>Rotaria</taxon>
    </lineage>
</organism>
<evidence type="ECO:0000256" key="1">
    <source>
        <dbReference type="ARBA" id="ARBA00022723"/>
    </source>
</evidence>
<reference evidence="5" key="1">
    <citation type="submission" date="2021-02" db="EMBL/GenBank/DDBJ databases">
        <authorList>
            <person name="Nowell W R."/>
        </authorList>
    </citation>
    <scope>NUCLEOTIDE SEQUENCE</scope>
</reference>
<dbReference type="EMBL" id="CAJOBQ010002648">
    <property type="protein sequence ID" value="CAF4571877.1"/>
    <property type="molecule type" value="Genomic_DNA"/>
</dbReference>
<dbReference type="PANTHER" id="PTHR13363:SF5">
    <property type="entry name" value="E3 UBIQUITIN-PROTEIN LIGASE RNF123"/>
    <property type="match status" value="1"/>
</dbReference>
<evidence type="ECO:0000313" key="5">
    <source>
        <dbReference type="EMBL" id="CAF4571877.1"/>
    </source>
</evidence>
<name>A0A821A8C3_9BILA</name>
<dbReference type="InterPro" id="IPR003877">
    <property type="entry name" value="SPRY_dom"/>
</dbReference>
<dbReference type="AlphaFoldDB" id="A0A821A8C3"/>
<dbReference type="InterPro" id="IPR013320">
    <property type="entry name" value="ConA-like_dom_sf"/>
</dbReference>
<dbReference type="Proteomes" id="UP000663862">
    <property type="component" value="Unassembled WGS sequence"/>
</dbReference>
<dbReference type="Pfam" id="PF00622">
    <property type="entry name" value="SPRY"/>
    <property type="match status" value="1"/>
</dbReference>
<protein>
    <recommendedName>
        <fullName evidence="4">SPRY domain-containing protein</fullName>
    </recommendedName>
</protein>
<dbReference type="PANTHER" id="PTHR13363">
    <property type="entry name" value="RING FINGER AND SRY DOMAIN-CONTAINING"/>
    <property type="match status" value="1"/>
</dbReference>
<dbReference type="InterPro" id="IPR045129">
    <property type="entry name" value="RNF123/RKP/RSPRY1"/>
</dbReference>
<keyword evidence="1" id="KW-0479">Metal-binding</keyword>
<feature type="domain" description="SPRY" evidence="4">
    <location>
        <begin position="67"/>
        <end position="152"/>
    </location>
</feature>
<evidence type="ECO:0000259" key="4">
    <source>
        <dbReference type="Pfam" id="PF00622"/>
    </source>
</evidence>
<keyword evidence="3" id="KW-0862">Zinc</keyword>
<dbReference type="CDD" id="cd11709">
    <property type="entry name" value="SPRY"/>
    <property type="match status" value="1"/>
</dbReference>
<proteinExistence type="predicted"/>
<keyword evidence="2" id="KW-0863">Zinc-finger</keyword>
<gene>
    <name evidence="5" type="ORF">TSG867_LOCUS26013</name>
</gene>
<comment type="caution">
    <text evidence="5">The sequence shown here is derived from an EMBL/GenBank/DDBJ whole genome shotgun (WGS) entry which is preliminary data.</text>
</comment>
<evidence type="ECO:0000256" key="3">
    <source>
        <dbReference type="ARBA" id="ARBA00022833"/>
    </source>
</evidence>
<evidence type="ECO:0000313" key="6">
    <source>
        <dbReference type="Proteomes" id="UP000663862"/>
    </source>
</evidence>
<dbReference type="GO" id="GO:0008270">
    <property type="term" value="F:zinc ion binding"/>
    <property type="evidence" value="ECO:0007669"/>
    <property type="project" value="UniProtKB-KW"/>
</dbReference>
<dbReference type="InterPro" id="IPR043136">
    <property type="entry name" value="B30.2/SPRY_sf"/>
</dbReference>
<dbReference type="Gene3D" id="2.60.120.920">
    <property type="match status" value="1"/>
</dbReference>
<sequence length="263" mass="29375">MMNTSSNNAVIYNRWKLYASRAEIELYKKGQNGSDEISVVPFPSHVAQLEVIQTCGDNHRFKALDEVVGWATTGFTPNASEGIWIGDDGYSRCFDGSRGTLYNNGQLIFLPPNVRWKKNDVCGCGIEINGENTRIKYWLNGKLLGTAFAHQENIASTTGKCNLLPNGPNTTFFPGVTVESYMEEEDFPEDMTECPLPDGYTAILKPKLNPNTDSLVSYPYSAYLVGDDVQDFIYAPRNQPSATFLRDFINGHHTETSLNIHDH</sequence>
<accession>A0A821A8C3</accession>
<dbReference type="GO" id="GO:0004842">
    <property type="term" value="F:ubiquitin-protein transferase activity"/>
    <property type="evidence" value="ECO:0007669"/>
    <property type="project" value="InterPro"/>
</dbReference>